<dbReference type="OrthoDB" id="6614966at2759"/>
<keyword evidence="3" id="KW-1185">Reference proteome</keyword>
<dbReference type="EMBL" id="WIXP02000006">
    <property type="protein sequence ID" value="KAF6209805.1"/>
    <property type="molecule type" value="Genomic_DNA"/>
</dbReference>
<name>A0A8S9XQE3_APOLU</name>
<proteinExistence type="predicted"/>
<sequence length="496" mass="57646">MTSKTASMFLWHECIAKRGSKEIGSCILKYITLTFNKLSQGEERKLIVWSDRCVENEYLGSGDLYAVLLLIGLQYVRRRRLSIGRPRRYWVCPSNSRQPEQGTWENLVKEFIEQEPEKFLNYHRICKSQFDCLLEMLKPTIQRSQVVRDPIPAGLKLSLTLRYLASGDSMVSLAYSYRVGKSTTSLLIKETCLAILDVLQPQVLNTTTRTEWRMLMSDCRCDLIHRKKLCWFDTVQTMTTSDGHVDIPRDVDDDCVECLLPIPNVVQPVATDEDLFEPVNVPTDDMSVLREPSSAVNELNHSPRKRRRSSLPQKKTWSRNEARMKRMRGEHVEICAPKRHYSTVKKRQSSYSYFLKIGGQEKVPVCQDMFLKTFGLKRSEVSIRPGKGKGAPTVTDIRALLYNPNGRIFYKLSFGDEFKELPLRKKAVNFDYQQFLQLFSNRLPIPRDKWNDLQALKQFLPSDTHSFYDQLPHEEESQRQTKRCHKTEVTKEKKKA</sequence>
<evidence type="ECO:0008006" key="4">
    <source>
        <dbReference type="Google" id="ProtNLM"/>
    </source>
</evidence>
<reference evidence="2" key="1">
    <citation type="journal article" date="2021" name="Mol. Ecol. Resour.">
        <title>Apolygus lucorum genome provides insights into omnivorousness and mesophyll feeding.</title>
        <authorList>
            <person name="Liu Y."/>
            <person name="Liu H."/>
            <person name="Wang H."/>
            <person name="Huang T."/>
            <person name="Liu B."/>
            <person name="Yang B."/>
            <person name="Yin L."/>
            <person name="Li B."/>
            <person name="Zhang Y."/>
            <person name="Zhang S."/>
            <person name="Jiang F."/>
            <person name="Zhang X."/>
            <person name="Ren Y."/>
            <person name="Wang B."/>
            <person name="Wang S."/>
            <person name="Lu Y."/>
            <person name="Wu K."/>
            <person name="Fan W."/>
            <person name="Wang G."/>
        </authorList>
    </citation>
    <scope>NUCLEOTIDE SEQUENCE</scope>
    <source>
        <strain evidence="2">12Hb</strain>
    </source>
</reference>
<comment type="caution">
    <text evidence="2">The sequence shown here is derived from an EMBL/GenBank/DDBJ whole genome shotgun (WGS) entry which is preliminary data.</text>
</comment>
<evidence type="ECO:0000313" key="2">
    <source>
        <dbReference type="EMBL" id="KAF6209805.1"/>
    </source>
</evidence>
<dbReference type="Proteomes" id="UP000466442">
    <property type="component" value="Unassembled WGS sequence"/>
</dbReference>
<evidence type="ECO:0000313" key="3">
    <source>
        <dbReference type="Proteomes" id="UP000466442"/>
    </source>
</evidence>
<feature type="region of interest" description="Disordered" evidence="1">
    <location>
        <begin position="471"/>
        <end position="496"/>
    </location>
</feature>
<accession>A0A8S9XQE3</accession>
<feature type="compositionally biased region" description="Basic and acidic residues" evidence="1">
    <location>
        <begin position="486"/>
        <end position="496"/>
    </location>
</feature>
<feature type="region of interest" description="Disordered" evidence="1">
    <location>
        <begin position="293"/>
        <end position="322"/>
    </location>
</feature>
<dbReference type="AlphaFoldDB" id="A0A8S9XQE3"/>
<protein>
    <recommendedName>
        <fullName evidence="4">DDE Tnp4 domain-containing protein</fullName>
    </recommendedName>
</protein>
<gene>
    <name evidence="2" type="ORF">GE061_015555</name>
</gene>
<evidence type="ECO:0000256" key="1">
    <source>
        <dbReference type="SAM" id="MobiDB-lite"/>
    </source>
</evidence>
<organism evidence="2 3">
    <name type="scientific">Apolygus lucorum</name>
    <name type="common">Small green plant bug</name>
    <name type="synonym">Lygocoris lucorum</name>
    <dbReference type="NCBI Taxonomy" id="248454"/>
    <lineage>
        <taxon>Eukaryota</taxon>
        <taxon>Metazoa</taxon>
        <taxon>Ecdysozoa</taxon>
        <taxon>Arthropoda</taxon>
        <taxon>Hexapoda</taxon>
        <taxon>Insecta</taxon>
        <taxon>Pterygota</taxon>
        <taxon>Neoptera</taxon>
        <taxon>Paraneoptera</taxon>
        <taxon>Hemiptera</taxon>
        <taxon>Heteroptera</taxon>
        <taxon>Panheteroptera</taxon>
        <taxon>Cimicomorpha</taxon>
        <taxon>Miridae</taxon>
        <taxon>Mirini</taxon>
        <taxon>Apolygus</taxon>
    </lineage>
</organism>